<evidence type="ECO:0000256" key="7">
    <source>
        <dbReference type="SAM" id="Phobius"/>
    </source>
</evidence>
<feature type="transmembrane region" description="Helical" evidence="7">
    <location>
        <begin position="296"/>
        <end position="318"/>
    </location>
</feature>
<name>A0A4T0MTL8_9BASI</name>
<evidence type="ECO:0000256" key="5">
    <source>
        <dbReference type="ARBA" id="ARBA00023136"/>
    </source>
</evidence>
<comment type="subcellular location">
    <subcellularLocation>
        <location evidence="1">Membrane</location>
        <topology evidence="1">Multi-pass membrane protein</topology>
    </subcellularLocation>
</comment>
<evidence type="ECO:0000256" key="1">
    <source>
        <dbReference type="ARBA" id="ARBA00004141"/>
    </source>
</evidence>
<evidence type="ECO:0000313" key="11">
    <source>
        <dbReference type="EMBL" id="TIC29805.1"/>
    </source>
</evidence>
<evidence type="ECO:0000313" key="15">
    <source>
        <dbReference type="Proteomes" id="UP000310685"/>
    </source>
</evidence>
<feature type="transmembrane region" description="Helical" evidence="7">
    <location>
        <begin position="148"/>
        <end position="174"/>
    </location>
</feature>
<evidence type="ECO:0000256" key="3">
    <source>
        <dbReference type="ARBA" id="ARBA00022692"/>
    </source>
</evidence>
<dbReference type="Proteomes" id="UP000305647">
    <property type="component" value="Unassembled WGS sequence"/>
</dbReference>
<feature type="transmembrane region" description="Helical" evidence="7">
    <location>
        <begin position="409"/>
        <end position="433"/>
    </location>
</feature>
<dbReference type="EMBL" id="SPRX01000032">
    <property type="protein sequence ID" value="TIC64606.1"/>
    <property type="molecule type" value="Genomic_DNA"/>
</dbReference>
<keyword evidence="5 7" id="KW-0472">Membrane</keyword>
<gene>
    <name evidence="12" type="ORF">E3Q01_02659</name>
    <name evidence="11" type="ORF">E3Q10_02450</name>
    <name evidence="10" type="ORF">E3Q17_02492</name>
    <name evidence="9" type="ORF">E3Q22_02819</name>
</gene>
<feature type="transmembrane region" description="Helical" evidence="7">
    <location>
        <begin position="210"/>
        <end position="233"/>
    </location>
</feature>
<dbReference type="AlphaFoldDB" id="A0A4T0MTL8"/>
<protein>
    <recommendedName>
        <fullName evidence="8">Amino acid transporter transmembrane domain-containing protein</fullName>
    </recommendedName>
</protein>
<feature type="transmembrane region" description="Helical" evidence="7">
    <location>
        <begin position="384"/>
        <end position="403"/>
    </location>
</feature>
<dbReference type="EMBL" id="SPRH01000028">
    <property type="protein sequence ID" value="TIB99675.1"/>
    <property type="molecule type" value="Genomic_DNA"/>
</dbReference>
<evidence type="ECO:0000256" key="2">
    <source>
        <dbReference type="ARBA" id="ARBA00008066"/>
    </source>
</evidence>
<proteinExistence type="inferred from homology"/>
<feature type="transmembrane region" description="Helical" evidence="7">
    <location>
        <begin position="79"/>
        <end position="98"/>
    </location>
</feature>
<feature type="transmembrane region" description="Helical" evidence="7">
    <location>
        <begin position="265"/>
        <end position="284"/>
    </location>
</feature>
<sequence>MVQIDTETQNQFSNSDKMAPSDIEKKDIELAKKLSDSDSQLDDGSIKEKSLTWPQASFLLLLEYIVIALLALPSSWATLGYGGGTIATIVLGIVAGYTQHVLWRFCLKFPEVRDILDVAVILAGGGTFTLHLKVVFLSNVIIGKWGRIAWFCAFVGLVLNNVAIMGLHVVQFSVSVNTLSEGAKCTQVFAVCGTLLMFILSLMRELKQMSLMGAIASSTMLLCIVLAMIFAGVQGLPANHSGGPIILKPWDEEGGVEGLIAGNNAALNIAYTYIGHILIPSFVADMKNPKDFDKAIYVSIIAEIILFSLAGGIIYSQIGATDMTSPAYGSLQPHFKKAIAAFVLPTVVIVGGVYCLVTAKTVFARVFDFNSVHRRSHTVKGWSAWIGIITVLWILAYIIGQAIPFFNDLISLISSLFDSWFGFIFWGVGYFFIYRGKSFSRWGIVEGPLNILMIIAGFVLLGLGTYTSVESIRESYASGSIKSPFSCVNNGY</sequence>
<evidence type="ECO:0000313" key="10">
    <source>
        <dbReference type="EMBL" id="TIB99675.1"/>
    </source>
</evidence>
<keyword evidence="4 7" id="KW-1133">Transmembrane helix</keyword>
<dbReference type="GO" id="GO:0015179">
    <property type="term" value="F:L-amino acid transmembrane transporter activity"/>
    <property type="evidence" value="ECO:0007669"/>
    <property type="project" value="TreeGrafter"/>
</dbReference>
<dbReference type="PANTHER" id="PTHR22950:SF20">
    <property type="entry name" value="AMINO ACID TRANSPORTER (EUROFUNG)"/>
    <property type="match status" value="1"/>
</dbReference>
<dbReference type="EMBL" id="SPRC01000030">
    <property type="protein sequence ID" value="TIB77911.1"/>
    <property type="molecule type" value="Genomic_DNA"/>
</dbReference>
<organism evidence="12 16">
    <name type="scientific">Wallemia mellicola</name>
    <dbReference type="NCBI Taxonomy" id="1708541"/>
    <lineage>
        <taxon>Eukaryota</taxon>
        <taxon>Fungi</taxon>
        <taxon>Dikarya</taxon>
        <taxon>Basidiomycota</taxon>
        <taxon>Wallemiomycotina</taxon>
        <taxon>Wallemiomycetes</taxon>
        <taxon>Wallemiales</taxon>
        <taxon>Wallemiaceae</taxon>
        <taxon>Wallemia</taxon>
    </lineage>
</organism>
<evidence type="ECO:0000313" key="16">
    <source>
        <dbReference type="Proteomes" id="UP000310708"/>
    </source>
</evidence>
<dbReference type="InterPro" id="IPR013057">
    <property type="entry name" value="AA_transpt_TM"/>
</dbReference>
<evidence type="ECO:0000313" key="12">
    <source>
        <dbReference type="EMBL" id="TIC64606.1"/>
    </source>
</evidence>
<dbReference type="Proteomes" id="UP000310708">
    <property type="component" value="Unassembled WGS sequence"/>
</dbReference>
<evidence type="ECO:0000313" key="9">
    <source>
        <dbReference type="EMBL" id="TIB77911.1"/>
    </source>
</evidence>
<feature type="transmembrane region" description="Helical" evidence="7">
    <location>
        <begin position="445"/>
        <end position="466"/>
    </location>
</feature>
<evidence type="ECO:0000256" key="6">
    <source>
        <dbReference type="SAM" id="MobiDB-lite"/>
    </source>
</evidence>
<feature type="region of interest" description="Disordered" evidence="6">
    <location>
        <begin position="1"/>
        <end position="23"/>
    </location>
</feature>
<dbReference type="Proteomes" id="UP000307169">
    <property type="component" value="Unassembled WGS sequence"/>
</dbReference>
<feature type="transmembrane region" description="Helical" evidence="7">
    <location>
        <begin position="118"/>
        <end position="136"/>
    </location>
</feature>
<feature type="domain" description="Amino acid transporter transmembrane" evidence="8">
    <location>
        <begin position="51"/>
        <end position="468"/>
    </location>
</feature>
<evidence type="ECO:0000313" key="14">
    <source>
        <dbReference type="Proteomes" id="UP000307169"/>
    </source>
</evidence>
<feature type="transmembrane region" description="Helical" evidence="7">
    <location>
        <begin position="338"/>
        <end position="363"/>
    </location>
</feature>
<keyword evidence="3 7" id="KW-0812">Transmembrane</keyword>
<dbReference type="EMBL" id="SPRO01000024">
    <property type="protein sequence ID" value="TIC29805.1"/>
    <property type="molecule type" value="Genomic_DNA"/>
</dbReference>
<dbReference type="Pfam" id="PF01490">
    <property type="entry name" value="Aa_trans"/>
    <property type="match status" value="1"/>
</dbReference>
<dbReference type="Proteomes" id="UP000310685">
    <property type="component" value="Unassembled WGS sequence"/>
</dbReference>
<accession>A0A4T0MTL8</accession>
<dbReference type="GO" id="GO:0016020">
    <property type="term" value="C:membrane"/>
    <property type="evidence" value="ECO:0007669"/>
    <property type="project" value="UniProtKB-SubCell"/>
</dbReference>
<evidence type="ECO:0000259" key="8">
    <source>
        <dbReference type="Pfam" id="PF01490"/>
    </source>
</evidence>
<comment type="similarity">
    <text evidence="2">Belongs to the amino acid/polyamine transporter 2 family.</text>
</comment>
<feature type="transmembrane region" description="Helical" evidence="7">
    <location>
        <begin position="186"/>
        <end position="203"/>
    </location>
</feature>
<comment type="caution">
    <text evidence="12">The sequence shown here is derived from an EMBL/GenBank/DDBJ whole genome shotgun (WGS) entry which is preliminary data.</text>
</comment>
<reference evidence="13 14" key="1">
    <citation type="submission" date="2019-03" db="EMBL/GenBank/DDBJ databases">
        <title>Sequencing 25 genomes of Wallemia mellicola.</title>
        <authorList>
            <person name="Gostincar C."/>
        </authorList>
    </citation>
    <scope>NUCLEOTIDE SEQUENCE [LARGE SCALE GENOMIC DNA]</scope>
    <source>
        <strain evidence="10 14">EXF-1262</strain>
        <strain evidence="9 15">EXF-6152</strain>
        <strain evidence="12 16">EXF-757</strain>
        <strain evidence="11 13">EXF-8738</strain>
    </source>
</reference>
<evidence type="ECO:0000256" key="4">
    <source>
        <dbReference type="ARBA" id="ARBA00022989"/>
    </source>
</evidence>
<feature type="compositionally biased region" description="Polar residues" evidence="6">
    <location>
        <begin position="1"/>
        <end position="16"/>
    </location>
</feature>
<evidence type="ECO:0000313" key="13">
    <source>
        <dbReference type="Proteomes" id="UP000305647"/>
    </source>
</evidence>
<dbReference type="PANTHER" id="PTHR22950">
    <property type="entry name" value="AMINO ACID TRANSPORTER"/>
    <property type="match status" value="1"/>
</dbReference>
<feature type="transmembrane region" description="Helical" evidence="7">
    <location>
        <begin position="53"/>
        <end position="72"/>
    </location>
</feature>